<dbReference type="InterPro" id="IPR000595">
    <property type="entry name" value="cNMP-bd_dom"/>
</dbReference>
<dbReference type="InterPro" id="IPR012318">
    <property type="entry name" value="HTH_CRP"/>
</dbReference>
<evidence type="ECO:0000313" key="7">
    <source>
        <dbReference type="EMBL" id="VDC52061.1"/>
    </source>
</evidence>
<dbReference type="InterPro" id="IPR050397">
    <property type="entry name" value="Env_Response_Regulators"/>
</dbReference>
<dbReference type="SUPFAM" id="SSF51206">
    <property type="entry name" value="cAMP-binding domain-like"/>
    <property type="match status" value="1"/>
</dbReference>
<keyword evidence="3" id="KW-0804">Transcription</keyword>
<dbReference type="GO" id="GO:0003677">
    <property type="term" value="F:DNA binding"/>
    <property type="evidence" value="ECO:0007669"/>
    <property type="project" value="UniProtKB-KW"/>
</dbReference>
<evidence type="ECO:0000259" key="4">
    <source>
        <dbReference type="PROSITE" id="PS50042"/>
    </source>
</evidence>
<dbReference type="PANTHER" id="PTHR24567">
    <property type="entry name" value="CRP FAMILY TRANSCRIPTIONAL REGULATORY PROTEIN"/>
    <property type="match status" value="1"/>
</dbReference>
<keyword evidence="8" id="KW-1185">Reference proteome</keyword>
<name>A0A6G7EK46_9CAUL</name>
<dbReference type="InterPro" id="IPR014710">
    <property type="entry name" value="RmlC-like_jellyroll"/>
</dbReference>
<dbReference type="GO" id="GO:0005829">
    <property type="term" value="C:cytosol"/>
    <property type="evidence" value="ECO:0007669"/>
    <property type="project" value="TreeGrafter"/>
</dbReference>
<organism evidence="7 8">
    <name type="scientific">Brevundimonas mediterranea</name>
    <dbReference type="NCBI Taxonomy" id="74329"/>
    <lineage>
        <taxon>Bacteria</taxon>
        <taxon>Pseudomonadati</taxon>
        <taxon>Pseudomonadota</taxon>
        <taxon>Alphaproteobacteria</taxon>
        <taxon>Caulobacterales</taxon>
        <taxon>Caulobacteraceae</taxon>
        <taxon>Brevundimonas</taxon>
    </lineage>
</organism>
<dbReference type="Pfam" id="PF00027">
    <property type="entry name" value="cNMP_binding"/>
    <property type="match status" value="1"/>
</dbReference>
<dbReference type="GO" id="GO:0003700">
    <property type="term" value="F:DNA-binding transcription factor activity"/>
    <property type="evidence" value="ECO:0007669"/>
    <property type="project" value="TreeGrafter"/>
</dbReference>
<dbReference type="RefSeq" id="WP_008260628.1">
    <property type="nucleotide sequence ID" value="NZ_UXHF01000009.1"/>
</dbReference>
<dbReference type="InterPro" id="IPR036390">
    <property type="entry name" value="WH_DNA-bd_sf"/>
</dbReference>
<accession>A0A6G7EK46</accession>
<dbReference type="Gene3D" id="1.10.10.10">
    <property type="entry name" value="Winged helix-like DNA-binding domain superfamily/Winged helix DNA-binding domain"/>
    <property type="match status" value="1"/>
</dbReference>
<dbReference type="EMBL" id="CP048751">
    <property type="protein sequence ID" value="QIH74011.1"/>
    <property type="molecule type" value="Genomic_DNA"/>
</dbReference>
<dbReference type="InterPro" id="IPR018490">
    <property type="entry name" value="cNMP-bd_dom_sf"/>
</dbReference>
<gene>
    <name evidence="7" type="primary">glxR</name>
    <name evidence="7" type="ORF">BREV_BREV_00725</name>
    <name evidence="6" type="ORF">GYM46_14265</name>
</gene>
<reference evidence="7 8" key="1">
    <citation type="submission" date="2018-11" db="EMBL/GenBank/DDBJ databases">
        <authorList>
            <person name="Peiro R."/>
            <person name="Begona"/>
            <person name="Cbmso G."/>
            <person name="Lopez M."/>
            <person name="Gonzalez S."/>
            <person name="Sacristan E."/>
            <person name="Castillo E."/>
        </authorList>
    </citation>
    <scope>NUCLEOTIDE SEQUENCE [LARGE SCALE GENOMIC DNA]</scope>
    <source>
        <strain evidence="7">Brev_genome</strain>
    </source>
</reference>
<evidence type="ECO:0000313" key="8">
    <source>
        <dbReference type="Proteomes" id="UP000289220"/>
    </source>
</evidence>
<evidence type="ECO:0000313" key="9">
    <source>
        <dbReference type="Proteomes" id="UP000501325"/>
    </source>
</evidence>
<evidence type="ECO:0000256" key="1">
    <source>
        <dbReference type="ARBA" id="ARBA00023015"/>
    </source>
</evidence>
<evidence type="ECO:0000259" key="5">
    <source>
        <dbReference type="PROSITE" id="PS51063"/>
    </source>
</evidence>
<dbReference type="PANTHER" id="PTHR24567:SF28">
    <property type="entry name" value="LISTERIOLYSIN REGULATORY PROTEIN"/>
    <property type="match status" value="1"/>
</dbReference>
<dbReference type="EMBL" id="UXHF01000009">
    <property type="protein sequence ID" value="VDC52061.1"/>
    <property type="molecule type" value="Genomic_DNA"/>
</dbReference>
<feature type="domain" description="HTH crp-type" evidence="5">
    <location>
        <begin position="149"/>
        <end position="221"/>
    </location>
</feature>
<proteinExistence type="predicted"/>
<dbReference type="PROSITE" id="PS51063">
    <property type="entry name" value="HTH_CRP_2"/>
    <property type="match status" value="1"/>
</dbReference>
<dbReference type="SMART" id="SM00419">
    <property type="entry name" value="HTH_CRP"/>
    <property type="match status" value="1"/>
</dbReference>
<evidence type="ECO:0000256" key="2">
    <source>
        <dbReference type="ARBA" id="ARBA00023125"/>
    </source>
</evidence>
<dbReference type="KEGG" id="bmed:GYM46_14265"/>
<dbReference type="Pfam" id="PF13545">
    <property type="entry name" value="HTH_Crp_2"/>
    <property type="match status" value="1"/>
</dbReference>
<reference evidence="6 9" key="2">
    <citation type="submission" date="2020-01" db="EMBL/GenBank/DDBJ databases">
        <authorList>
            <person name="Wang S."/>
        </authorList>
    </citation>
    <scope>NUCLEOTIDE SEQUENCE [LARGE SCALE GENOMIC DNA]</scope>
    <source>
        <strain evidence="6 9">D151-2-6</strain>
    </source>
</reference>
<keyword evidence="2" id="KW-0238">DNA-binding</keyword>
<dbReference type="SMART" id="SM00100">
    <property type="entry name" value="cNMP"/>
    <property type="match status" value="1"/>
</dbReference>
<feature type="domain" description="Cyclic nucleotide-binding" evidence="4">
    <location>
        <begin position="15"/>
        <end position="118"/>
    </location>
</feature>
<dbReference type="PROSITE" id="PS50042">
    <property type="entry name" value="CNMP_BINDING_3"/>
    <property type="match status" value="1"/>
</dbReference>
<dbReference type="Gene3D" id="2.60.120.10">
    <property type="entry name" value="Jelly Rolls"/>
    <property type="match status" value="1"/>
</dbReference>
<keyword evidence="1" id="KW-0805">Transcription regulation</keyword>
<evidence type="ECO:0000256" key="3">
    <source>
        <dbReference type="ARBA" id="ARBA00023163"/>
    </source>
</evidence>
<dbReference type="Proteomes" id="UP000501325">
    <property type="component" value="Chromosome"/>
</dbReference>
<evidence type="ECO:0000313" key="6">
    <source>
        <dbReference type="EMBL" id="QIH74011.1"/>
    </source>
</evidence>
<dbReference type="Proteomes" id="UP000289220">
    <property type="component" value="Unassembled WGS sequence"/>
</dbReference>
<sequence length="244" mass="26397">MSDPVRSETIAGLDLFRGAASATCADLAETVRVDHHRAGAYVGEQGAKVERAYALSRGSARLIQTGADGGQALIRFLGPGDMFATAALFAQGRFPADIVALEAVVVLSWPREVLFRIMERDPVVAVNVIRILGTRLAQLQERIREKSFLRADQRIALALLRLLDPSGRPQDAAAITIPLRRQDVAEFAGTTLYTASRIIAGWEKSRWLKTTGRRLMVLDPAALRRLAEDGVNGSSAATHAAASR</sequence>
<dbReference type="AlphaFoldDB" id="A0A6G7EK46"/>
<dbReference type="InterPro" id="IPR036388">
    <property type="entry name" value="WH-like_DNA-bd_sf"/>
</dbReference>
<dbReference type="SUPFAM" id="SSF46785">
    <property type="entry name" value="Winged helix' DNA-binding domain"/>
    <property type="match status" value="1"/>
</dbReference>
<protein>
    <submittedName>
        <fullName evidence="7">CRP-like cAMP-activated global transcriptional regulator</fullName>
    </submittedName>
    <submittedName>
        <fullName evidence="6">Crp/Fnr family transcriptional regulator</fullName>
    </submittedName>
</protein>
<dbReference type="CDD" id="cd00038">
    <property type="entry name" value="CAP_ED"/>
    <property type="match status" value="1"/>
</dbReference>